<name>A0A1U7HR01_9CYAN</name>
<dbReference type="AlphaFoldDB" id="A0A1U7HR01"/>
<dbReference type="EMBL" id="MRCB01000002">
    <property type="protein sequence ID" value="OKH25964.1"/>
    <property type="molecule type" value="Genomic_DNA"/>
</dbReference>
<evidence type="ECO:0000313" key="1">
    <source>
        <dbReference type="EMBL" id="OKH25964.1"/>
    </source>
</evidence>
<gene>
    <name evidence="1" type="ORF">NIES593_02440</name>
</gene>
<accession>A0A1U7HR01</accession>
<organism evidence="1 2">
    <name type="scientific">Hydrococcus rivularis NIES-593</name>
    <dbReference type="NCBI Taxonomy" id="1921803"/>
    <lineage>
        <taxon>Bacteria</taxon>
        <taxon>Bacillati</taxon>
        <taxon>Cyanobacteriota</taxon>
        <taxon>Cyanophyceae</taxon>
        <taxon>Pleurocapsales</taxon>
        <taxon>Hydrococcaceae</taxon>
        <taxon>Hydrococcus</taxon>
    </lineage>
</organism>
<reference evidence="1 2" key="1">
    <citation type="submission" date="2016-11" db="EMBL/GenBank/DDBJ databases">
        <title>Draft Genome Sequences of Nine Cyanobacterial Strains from Diverse Habitats.</title>
        <authorList>
            <person name="Zhu T."/>
            <person name="Hou S."/>
            <person name="Lu X."/>
            <person name="Hess W.R."/>
        </authorList>
    </citation>
    <scope>NUCLEOTIDE SEQUENCE [LARGE SCALE GENOMIC DNA]</scope>
    <source>
        <strain evidence="1 2">NIES-593</strain>
    </source>
</reference>
<dbReference type="Proteomes" id="UP000186868">
    <property type="component" value="Unassembled WGS sequence"/>
</dbReference>
<evidence type="ECO:0000313" key="2">
    <source>
        <dbReference type="Proteomes" id="UP000186868"/>
    </source>
</evidence>
<dbReference type="RefSeq" id="WP_073598080.1">
    <property type="nucleotide sequence ID" value="NZ_MRCB01000002.1"/>
</dbReference>
<sequence>MALPTRSPVGKNFISPFAPIKEIDLSDSFATSWATFAPGSPGKSHNHFQIPTNTNFQVFAIDILLPSPNLGEELG</sequence>
<protein>
    <submittedName>
        <fullName evidence="1">Uncharacterized protein</fullName>
    </submittedName>
</protein>
<proteinExistence type="predicted"/>
<comment type="caution">
    <text evidence="1">The sequence shown here is derived from an EMBL/GenBank/DDBJ whole genome shotgun (WGS) entry which is preliminary data.</text>
</comment>
<dbReference type="STRING" id="1921803.NIES593_02440"/>
<keyword evidence="2" id="KW-1185">Reference proteome</keyword>